<sequence>MIVVYDSVTGVGKHFAESLGYPTQSIKEKLQEPCILITRNAGAGKIPWSSKRFIKKHSSLIKGFVNNGDSVKHGRTFCGATPLIIEKYGLPHICDIDRGGKEDDIKIVQEYLAKL</sequence>
<gene>
    <name evidence="2" type="ORF">SSIN_0438</name>
</gene>
<name>A0A0A0DGA0_9STRE</name>
<evidence type="ECO:0000256" key="1">
    <source>
        <dbReference type="ARBA" id="ARBA00017129"/>
    </source>
</evidence>
<reference evidence="2 3" key="1">
    <citation type="submission" date="2014-06" db="EMBL/GenBank/DDBJ databases">
        <authorList>
            <person name="Teng J.L."/>
            <person name="Huang Y."/>
            <person name="Tse H."/>
            <person name="Lau S.K."/>
            <person name="Woo P.C."/>
        </authorList>
    </citation>
    <scope>NUCLEOTIDE SEQUENCE [LARGE SCALE GENOMIC DNA]</scope>
    <source>
        <strain evidence="2 3">HKU4</strain>
    </source>
</reference>
<dbReference type="GO" id="GO:0010181">
    <property type="term" value="F:FMN binding"/>
    <property type="evidence" value="ECO:0007669"/>
    <property type="project" value="InterPro"/>
</dbReference>
<dbReference type="InterPro" id="IPR004465">
    <property type="entry name" value="RNR_NrdI"/>
</dbReference>
<keyword evidence="3" id="KW-1185">Reference proteome</keyword>
<proteinExistence type="predicted"/>
<dbReference type="PATRIC" id="fig|176090.4.peg.432"/>
<dbReference type="EMBL" id="JPEN01000035">
    <property type="protein sequence ID" value="KGM37756.1"/>
    <property type="molecule type" value="Genomic_DNA"/>
</dbReference>
<dbReference type="SUPFAM" id="SSF52218">
    <property type="entry name" value="Flavoproteins"/>
    <property type="match status" value="1"/>
</dbReference>
<comment type="caution">
    <text evidence="2">The sequence shown here is derived from an EMBL/GenBank/DDBJ whole genome shotgun (WGS) entry which is preliminary data.</text>
</comment>
<evidence type="ECO:0000313" key="3">
    <source>
        <dbReference type="Proteomes" id="UP000030019"/>
    </source>
</evidence>
<dbReference type="Gene3D" id="3.40.50.360">
    <property type="match status" value="1"/>
</dbReference>
<dbReference type="AlphaFoldDB" id="A0A0A0DGA0"/>
<organism evidence="2 3">
    <name type="scientific">Streptococcus sinensis</name>
    <dbReference type="NCBI Taxonomy" id="176090"/>
    <lineage>
        <taxon>Bacteria</taxon>
        <taxon>Bacillati</taxon>
        <taxon>Bacillota</taxon>
        <taxon>Bacilli</taxon>
        <taxon>Lactobacillales</taxon>
        <taxon>Streptococcaceae</taxon>
        <taxon>Streptococcus</taxon>
    </lineage>
</organism>
<evidence type="ECO:0000313" key="2">
    <source>
        <dbReference type="EMBL" id="KGM37756.1"/>
    </source>
</evidence>
<dbReference type="STRING" id="176090.SSIN_0438"/>
<dbReference type="Pfam" id="PF07972">
    <property type="entry name" value="Flavodoxin_NdrI"/>
    <property type="match status" value="1"/>
</dbReference>
<dbReference type="PANTHER" id="PTHR37297:SF1">
    <property type="entry name" value="PROTEIN NRDI"/>
    <property type="match status" value="1"/>
</dbReference>
<dbReference type="eggNOG" id="COG1780">
    <property type="taxonomic scope" value="Bacteria"/>
</dbReference>
<protein>
    <recommendedName>
        <fullName evidence="1">Putative NrdI-like protein</fullName>
    </recommendedName>
</protein>
<dbReference type="Proteomes" id="UP000030019">
    <property type="component" value="Unassembled WGS sequence"/>
</dbReference>
<accession>A0A0A0DGA0</accession>
<dbReference type="RefSeq" id="WP_037615197.1">
    <property type="nucleotide sequence ID" value="NZ_JPEN01000035.1"/>
</dbReference>
<dbReference type="PANTHER" id="PTHR37297">
    <property type="entry name" value="PROTEIN NRDI"/>
    <property type="match status" value="1"/>
</dbReference>
<dbReference type="InterPro" id="IPR029039">
    <property type="entry name" value="Flavoprotein-like_sf"/>
</dbReference>